<protein>
    <submittedName>
        <fullName evidence="3">Uncharacterized protein</fullName>
    </submittedName>
</protein>
<feature type="transmembrane region" description="Helical" evidence="2">
    <location>
        <begin position="858"/>
        <end position="876"/>
    </location>
</feature>
<dbReference type="EMBL" id="BMOC01000001">
    <property type="protein sequence ID" value="GGI96723.1"/>
    <property type="molecule type" value="Genomic_DNA"/>
</dbReference>
<dbReference type="Proteomes" id="UP000653099">
    <property type="component" value="Unassembled WGS sequence"/>
</dbReference>
<proteinExistence type="predicted"/>
<keyword evidence="2" id="KW-0472">Membrane</keyword>
<reference evidence="3" key="2">
    <citation type="submission" date="2020-09" db="EMBL/GenBank/DDBJ databases">
        <authorList>
            <person name="Sun Q."/>
            <person name="Ohkuma M."/>
        </authorList>
    </citation>
    <scope>NUCLEOTIDE SEQUENCE</scope>
    <source>
        <strain evidence="3">JCM 14359</strain>
    </source>
</reference>
<gene>
    <name evidence="3" type="ORF">GCM10008995_03420</name>
</gene>
<keyword evidence="1" id="KW-0175">Coiled coil</keyword>
<name>A0A830EBX1_9EURY</name>
<dbReference type="AlphaFoldDB" id="A0A830EBX1"/>
<sequence length="899" mass="93724">MAASERTVSRVGVVIVAAVVALSAFAGPAAAATQTVELDEALNDQQRATEFTFTFTASGNDTVTADSGPSFQGGNVNFEFEGWDDLDSGASGSSPSWDVQNGNEYEVTYQAQVSSGANDESWTATVSGGSTSASETLNLNVDYLQPRFGATDSPTETLIFTDTNDASTELDIGFDNDGPGVMVLDSVNLDSTPSGIDVSVASLSNQVDGGGSGTAVLDVSVDPSVSAGDYTISGTITDSLGNTESFNAEIEVRKPPVISADDVDVGGVLIGESNTVDVTIEEVAGFSGVDGVKVNVIGTSDDGAVTVEGAGFASTGPGGSDTIEVQVSADSDGVQNADLDWQVELTPQDQYSPTESIDVTGEVFYPPNLESLSGEGAENVFDTPRSQADTQTTETRVTFENTGDLDMDVTGVSASVDDPDVSASIANADAAVGGQSTGEATVVLEADPEAAEGSYPFTVTVDTATAGTQSVTRDLTIEHIPELAVERSELPLGDITVTNQRTTSIDVSEVLEYESVSGVEVVRVSGPDQYLEVAERPTELRAGGSAPLVFAVAFDTSAELYQQYRWEFEVRGEGVETQTVTVTAQPTPYSFDSISNNLSSYAGGSGARAATAAGMAESLSALETRLRDGEEVPEGDLTETIAAGETAILLLDSLEAADEARGSDGPAAAQPDVLRAQATLNAMSEYVTRIDASQVDASATGSLESARAATDEQADAQVEYYESQLNGDITTLQRASANRQLARLAESRGNAERASRLNEEASGAFDTYLQQVQNASESAENARATRESIREDATLVLLNQPLVLNPARLDGISAEISAIDAAYATAEETYAEAGATGQADAIGGERATVQQRLQLTRYGLWGATALYGLVVLVALLRTGRNLYAYLQDRRTVEMGAVLQ</sequence>
<organism evidence="3 4">
    <name type="scientific">Halobellus salinus</name>
    <dbReference type="NCBI Taxonomy" id="931585"/>
    <lineage>
        <taxon>Archaea</taxon>
        <taxon>Methanobacteriati</taxon>
        <taxon>Methanobacteriota</taxon>
        <taxon>Stenosarchaea group</taxon>
        <taxon>Halobacteria</taxon>
        <taxon>Halobacteriales</taxon>
        <taxon>Haloferacaceae</taxon>
        <taxon>Halobellus</taxon>
    </lineage>
</organism>
<evidence type="ECO:0000256" key="2">
    <source>
        <dbReference type="SAM" id="Phobius"/>
    </source>
</evidence>
<comment type="caution">
    <text evidence="3">The sequence shown here is derived from an EMBL/GenBank/DDBJ whole genome shotgun (WGS) entry which is preliminary data.</text>
</comment>
<keyword evidence="2" id="KW-0812">Transmembrane</keyword>
<keyword evidence="2" id="KW-1133">Transmembrane helix</keyword>
<keyword evidence="4" id="KW-1185">Reference proteome</keyword>
<evidence type="ECO:0000313" key="3">
    <source>
        <dbReference type="EMBL" id="GGI96723.1"/>
    </source>
</evidence>
<accession>A0A830EBX1</accession>
<evidence type="ECO:0000313" key="4">
    <source>
        <dbReference type="Proteomes" id="UP000653099"/>
    </source>
</evidence>
<feature type="coiled-coil region" evidence="1">
    <location>
        <begin position="734"/>
        <end position="792"/>
    </location>
</feature>
<evidence type="ECO:0000256" key="1">
    <source>
        <dbReference type="SAM" id="Coils"/>
    </source>
</evidence>
<reference evidence="3" key="1">
    <citation type="journal article" date="2014" name="Int. J. Syst. Evol. Microbiol.">
        <title>Complete genome sequence of Corynebacterium casei LMG S-19264T (=DSM 44701T), isolated from a smear-ripened cheese.</title>
        <authorList>
            <consortium name="US DOE Joint Genome Institute (JGI-PGF)"/>
            <person name="Walter F."/>
            <person name="Albersmeier A."/>
            <person name="Kalinowski J."/>
            <person name="Ruckert C."/>
        </authorList>
    </citation>
    <scope>NUCLEOTIDE SEQUENCE</scope>
    <source>
        <strain evidence="3">JCM 14359</strain>
    </source>
</reference>